<dbReference type="EMBL" id="JABANP010000119">
    <property type="protein sequence ID" value="KAF4689621.1"/>
    <property type="molecule type" value="Genomic_DNA"/>
</dbReference>
<feature type="region of interest" description="Disordered" evidence="1">
    <location>
        <begin position="1"/>
        <end position="117"/>
    </location>
</feature>
<feature type="compositionally biased region" description="Low complexity" evidence="1">
    <location>
        <begin position="557"/>
        <end position="567"/>
    </location>
</feature>
<feature type="compositionally biased region" description="Low complexity" evidence="1">
    <location>
        <begin position="45"/>
        <end position="61"/>
    </location>
</feature>
<sequence length="726" mass="76700">MQQVYSGSSIVMNNNRGNGSRGVSTTAAPITRTRGPTPTSPTYPTPASSSSSAARLGTTRSFSSCGDPPTPGNQQICDGANNSSDNATRTPYTMPSTTTTGAVPPPAAASTGSSVPIMNTTTTYTLRSTTLGASTSLLSVSSSDGVAGLPLSSRQQQQQQPGTPQQYCHAAAAITPSHQQHNVVRSISATSSRSVTPAAAAAAAVIDGLTLSSGSGGVVLVRTNNPSYSPASGGRRTPALGEGPVAVASPHLPTPGYFYEDHHGQGHTTTVAAARPAPSTVVRSMSLDSTAQHHNQLPHKAPHIMTAAAGAGDGVVLSHVLQPMLDALEKRLCDRMDTFEKSYEERIDSVRTDLSDLINTTAARLQQYSDHSITTGDGGEGCCCCHFPSSSSTVSSDIAEEAVADDDPPPVYCHRHPSGVSSDVCSSCCPFRHQQHHPSSHHHHAGSRACPPGFTAARSGSSLRFTEDGDQESLSPRLEEGLLLPSRGCGGGSGCRWGCSCRVQQHPRGHPHQRVPARRQSIANSIIGAGKGEVPIWDLMDGPVDVMAPPAPPPPAGGAAHPMPDAAESLHPKSPVKDPQIQVPSLRLPVSSSPSSSSSSSSTSMLQQYEAAETDRRRIRKERKREKAEMQRERIHQRHQQLQHVKAHLRHLDEVLAAKRAQLFSSTDSGRPAPASGAHDDIRATSMIPPPPEIVVDQHHHQKDGVEDYHPITSPTAEHRRTEARE</sequence>
<comment type="caution">
    <text evidence="2">The sequence shown here is derived from an EMBL/GenBank/DDBJ whole genome shotgun (WGS) entry which is preliminary data.</text>
</comment>
<evidence type="ECO:0000313" key="2">
    <source>
        <dbReference type="EMBL" id="KAF4689621.1"/>
    </source>
</evidence>
<protein>
    <submittedName>
        <fullName evidence="2">Uncharacterized protein</fullName>
    </submittedName>
</protein>
<feature type="compositionally biased region" description="Low complexity" evidence="1">
    <location>
        <begin position="88"/>
        <end position="117"/>
    </location>
</feature>
<feature type="compositionally biased region" description="Low complexity" evidence="1">
    <location>
        <begin position="155"/>
        <end position="166"/>
    </location>
</feature>
<feature type="region of interest" description="Disordered" evidence="1">
    <location>
        <begin position="666"/>
        <end position="726"/>
    </location>
</feature>
<feature type="region of interest" description="Disordered" evidence="1">
    <location>
        <begin position="142"/>
        <end position="166"/>
    </location>
</feature>
<evidence type="ECO:0000256" key="1">
    <source>
        <dbReference type="SAM" id="MobiDB-lite"/>
    </source>
</evidence>
<feature type="compositionally biased region" description="Low complexity" evidence="1">
    <location>
        <begin position="13"/>
        <end position="37"/>
    </location>
</feature>
<organism evidence="2 3">
    <name type="scientific">Perkinsus olseni</name>
    <name type="common">Perkinsus atlanticus</name>
    <dbReference type="NCBI Taxonomy" id="32597"/>
    <lineage>
        <taxon>Eukaryota</taxon>
        <taxon>Sar</taxon>
        <taxon>Alveolata</taxon>
        <taxon>Perkinsozoa</taxon>
        <taxon>Perkinsea</taxon>
        <taxon>Perkinsida</taxon>
        <taxon>Perkinsidae</taxon>
        <taxon>Perkinsus</taxon>
    </lineage>
</organism>
<proteinExistence type="predicted"/>
<feature type="compositionally biased region" description="Low complexity" evidence="1">
    <location>
        <begin position="591"/>
        <end position="604"/>
    </location>
</feature>
<feature type="compositionally biased region" description="Polar residues" evidence="1">
    <location>
        <begin position="1"/>
        <end position="12"/>
    </location>
</feature>
<feature type="compositionally biased region" description="Basic and acidic residues" evidence="1">
    <location>
        <begin position="717"/>
        <end position="726"/>
    </location>
</feature>
<feature type="compositionally biased region" description="Basic and acidic residues" evidence="1">
    <location>
        <begin position="625"/>
        <end position="634"/>
    </location>
</feature>
<reference evidence="2 3" key="1">
    <citation type="submission" date="2020-04" db="EMBL/GenBank/DDBJ databases">
        <title>Perkinsus olseni comparative genomics.</title>
        <authorList>
            <person name="Bogema D.R."/>
        </authorList>
    </citation>
    <scope>NUCLEOTIDE SEQUENCE [LARGE SCALE GENOMIC DNA]</scope>
    <source>
        <strain evidence="2">00978-12</strain>
    </source>
</reference>
<evidence type="ECO:0000313" key="3">
    <source>
        <dbReference type="Proteomes" id="UP000541610"/>
    </source>
</evidence>
<feature type="compositionally biased region" description="Polar residues" evidence="1">
    <location>
        <begin position="72"/>
        <end position="87"/>
    </location>
</feature>
<gene>
    <name evidence="2" type="ORF">FOZ60_001319</name>
</gene>
<feature type="compositionally biased region" description="Basic and acidic residues" evidence="1">
    <location>
        <begin position="696"/>
        <end position="710"/>
    </location>
</feature>
<dbReference type="Proteomes" id="UP000541610">
    <property type="component" value="Unassembled WGS sequence"/>
</dbReference>
<name>A0A7J6P2U6_PEROL</name>
<accession>A0A7J6P2U6</accession>
<feature type="region of interest" description="Disordered" evidence="1">
    <location>
        <begin position="545"/>
        <end position="638"/>
    </location>
</feature>
<dbReference type="AlphaFoldDB" id="A0A7J6P2U6"/>